<dbReference type="Proteomes" id="UP001500840">
    <property type="component" value="Unassembled WGS sequence"/>
</dbReference>
<sequence length="138" mass="14206">MHEAEPVQQSLLHWIFVSLGPAYLVLLPLAAFLSFVVALMIVVRGKGAMAAAALVLVVHIPLLVGLFAAFQGAISAFTVIAMSSSAPKPAEIAAGFSTALVAPFISLLLMVPGYLTAVIGAVVRSLVESPSSATHANL</sequence>
<gene>
    <name evidence="2" type="ORF">GCM10023156_56310</name>
</gene>
<keyword evidence="1" id="KW-0812">Transmembrane</keyword>
<evidence type="ECO:0000313" key="2">
    <source>
        <dbReference type="EMBL" id="GAA4466913.1"/>
    </source>
</evidence>
<keyword evidence="1" id="KW-1133">Transmembrane helix</keyword>
<protein>
    <recommendedName>
        <fullName evidence="4">MotA/TolQ/ExbB proton channel domain-containing protein</fullName>
    </recommendedName>
</protein>
<name>A0ABP8NK81_9BACT</name>
<proteinExistence type="predicted"/>
<evidence type="ECO:0008006" key="4">
    <source>
        <dbReference type="Google" id="ProtNLM"/>
    </source>
</evidence>
<feature type="transmembrane region" description="Helical" evidence="1">
    <location>
        <begin position="50"/>
        <end position="80"/>
    </location>
</feature>
<dbReference type="EMBL" id="BAABGA010000082">
    <property type="protein sequence ID" value="GAA4466913.1"/>
    <property type="molecule type" value="Genomic_DNA"/>
</dbReference>
<comment type="caution">
    <text evidence="2">The sequence shown here is derived from an EMBL/GenBank/DDBJ whole genome shotgun (WGS) entry which is preliminary data.</text>
</comment>
<keyword evidence="1" id="KW-0472">Membrane</keyword>
<organism evidence="2 3">
    <name type="scientific">Novipirellula rosea</name>
    <dbReference type="NCBI Taxonomy" id="1031540"/>
    <lineage>
        <taxon>Bacteria</taxon>
        <taxon>Pseudomonadati</taxon>
        <taxon>Planctomycetota</taxon>
        <taxon>Planctomycetia</taxon>
        <taxon>Pirellulales</taxon>
        <taxon>Pirellulaceae</taxon>
        <taxon>Novipirellula</taxon>
    </lineage>
</organism>
<evidence type="ECO:0000256" key="1">
    <source>
        <dbReference type="SAM" id="Phobius"/>
    </source>
</evidence>
<accession>A0ABP8NK81</accession>
<evidence type="ECO:0000313" key="3">
    <source>
        <dbReference type="Proteomes" id="UP001500840"/>
    </source>
</evidence>
<feature type="transmembrane region" description="Helical" evidence="1">
    <location>
        <begin position="100"/>
        <end position="123"/>
    </location>
</feature>
<reference evidence="3" key="1">
    <citation type="journal article" date="2019" name="Int. J. Syst. Evol. Microbiol.">
        <title>The Global Catalogue of Microorganisms (GCM) 10K type strain sequencing project: providing services to taxonomists for standard genome sequencing and annotation.</title>
        <authorList>
            <consortium name="The Broad Institute Genomics Platform"/>
            <consortium name="The Broad Institute Genome Sequencing Center for Infectious Disease"/>
            <person name="Wu L."/>
            <person name="Ma J."/>
        </authorList>
    </citation>
    <scope>NUCLEOTIDE SEQUENCE [LARGE SCALE GENOMIC DNA]</scope>
    <source>
        <strain evidence="3">JCM 17759</strain>
    </source>
</reference>
<dbReference type="RefSeq" id="WP_345327043.1">
    <property type="nucleotide sequence ID" value="NZ_BAABGA010000082.1"/>
</dbReference>
<feature type="transmembrane region" description="Helical" evidence="1">
    <location>
        <begin position="20"/>
        <end position="43"/>
    </location>
</feature>
<keyword evidence="3" id="KW-1185">Reference proteome</keyword>